<dbReference type="InterPro" id="IPR046960">
    <property type="entry name" value="PPR_At4g14850-like_plant"/>
</dbReference>
<feature type="repeat" description="PPR" evidence="3">
    <location>
        <begin position="217"/>
        <end position="251"/>
    </location>
</feature>
<accession>A0ABC8UFK7</accession>
<dbReference type="FunFam" id="1.25.40.10:FF:000333">
    <property type="entry name" value="Pentatricopeptide repeat-containing protein"/>
    <property type="match status" value="1"/>
</dbReference>
<dbReference type="PANTHER" id="PTHR47926">
    <property type="entry name" value="PENTATRICOPEPTIDE REPEAT-CONTAINING PROTEIN"/>
    <property type="match status" value="1"/>
</dbReference>
<dbReference type="FunFam" id="1.25.40.10:FF:000690">
    <property type="entry name" value="Pentatricopeptide repeat-containing protein"/>
    <property type="match status" value="1"/>
</dbReference>
<evidence type="ECO:0000256" key="3">
    <source>
        <dbReference type="PROSITE-ProRule" id="PRU00708"/>
    </source>
</evidence>
<dbReference type="EMBL" id="CAUOFW020007612">
    <property type="protein sequence ID" value="CAK9179792.1"/>
    <property type="molecule type" value="Genomic_DNA"/>
</dbReference>
<feature type="domain" description="DYW" evidence="5">
    <location>
        <begin position="595"/>
        <end position="687"/>
    </location>
</feature>
<keyword evidence="2" id="KW-0677">Repeat</keyword>
<dbReference type="Pfam" id="PF13041">
    <property type="entry name" value="PPR_2"/>
    <property type="match status" value="2"/>
</dbReference>
<dbReference type="Pfam" id="PF01535">
    <property type="entry name" value="PPR"/>
    <property type="match status" value="2"/>
</dbReference>
<dbReference type="NCBIfam" id="TIGR00756">
    <property type="entry name" value="PPR"/>
    <property type="match status" value="5"/>
</dbReference>
<dbReference type="PROSITE" id="PS51375">
    <property type="entry name" value="PPR"/>
    <property type="match status" value="4"/>
</dbReference>
<dbReference type="Pfam" id="PF14432">
    <property type="entry name" value="DYW_deaminase"/>
    <property type="match status" value="1"/>
</dbReference>
<feature type="repeat" description="PPR" evidence="3">
    <location>
        <begin position="380"/>
        <end position="414"/>
    </location>
</feature>
<reference evidence="6 7" key="1">
    <citation type="submission" date="2024-02" db="EMBL/GenBank/DDBJ databases">
        <authorList>
            <person name="Vignale AGUSTIN F."/>
            <person name="Sosa J E."/>
            <person name="Modenutti C."/>
        </authorList>
    </citation>
    <scope>NUCLEOTIDE SEQUENCE [LARGE SCALE GENOMIC DNA]</scope>
</reference>
<evidence type="ECO:0000259" key="5">
    <source>
        <dbReference type="Pfam" id="PF14432"/>
    </source>
</evidence>
<evidence type="ECO:0000256" key="1">
    <source>
        <dbReference type="ARBA" id="ARBA00006643"/>
    </source>
</evidence>
<dbReference type="Pfam" id="PF20431">
    <property type="entry name" value="E_motif"/>
    <property type="match status" value="1"/>
</dbReference>
<dbReference type="InterPro" id="IPR032867">
    <property type="entry name" value="DYW_dom"/>
</dbReference>
<evidence type="ECO:0000313" key="7">
    <source>
        <dbReference type="Proteomes" id="UP001642360"/>
    </source>
</evidence>
<evidence type="ECO:0000313" key="6">
    <source>
        <dbReference type="EMBL" id="CAK9179792.1"/>
    </source>
</evidence>
<feature type="compositionally biased region" description="Polar residues" evidence="4">
    <location>
        <begin position="32"/>
        <end position="47"/>
    </location>
</feature>
<feature type="repeat" description="PPR" evidence="3">
    <location>
        <begin position="112"/>
        <end position="146"/>
    </location>
</feature>
<name>A0ABC8UFK7_9AQUA</name>
<sequence>MRKTRHVLSKPTSFPATLTPTPTTPKKAPSHSPRSTQTNSHDQGNANPSETHFISLIHASKTTQQLQQLHAQIVRHNLHSNSRVITQFVSSCSLLKNISYALSIFRQFDHPNLFIFNVLIRGLAENAYFMSSISYFVYMLRLNIQPDRLTYPFVLKSIVALCERGLGEVVHGRILKMGLEFDSFVRVSLVDMYVKLELLGRALQLFDESTERNKLASILLWNVVINGCCKAGELRKAMELFEAMPERNVGSWNSLINGLMTDRQVDRAMELFDHMLEKNVVSWTTMLTGLVHNGRQEKALDMFSNMLVEGVRPNDLTIVSALSACAKTGALEAGVRIHNYISSNGFKLNRAIGTALVDMYAKCGHIDSASRIFGETKEKDLRTWTVMVWGWAIHGHVEHALQCFDKMKLAGVKPDEVVFLAVLTACAHAGRVEQGLYFFERMRLNYSIEPTMKHYAVIVDLYGRAGQLDEALSFVQSMPLEPDFVIWGALFCACRAHKNIEMAEFASEKLMLLEPKHPGNYVFLSNIYAGTGRWEDVERVRISMKDRGVDKDPGWSYIEVEGRLHSFGAGDYAHERAEEIYQKLAEMTKSARERGYLPETEWVLHNIEEEEKEDALGSHSEKLALAFGLISTAPGMGIRIVKNLRVCGDCHSMMKYVSKMSPREIVLRDIKRFHLFKDGTCSCQDFW</sequence>
<protein>
    <recommendedName>
        <fullName evidence="5">DYW domain-containing protein</fullName>
    </recommendedName>
</protein>
<dbReference type="AlphaFoldDB" id="A0ABC8UFK7"/>
<gene>
    <name evidence="6" type="ORF">ILEXP_LOCUS49746</name>
</gene>
<comment type="similarity">
    <text evidence="1">Belongs to the PPR family. PCMP-H subfamily.</text>
</comment>
<feature type="region of interest" description="Disordered" evidence="4">
    <location>
        <begin position="1"/>
        <end position="47"/>
    </location>
</feature>
<dbReference type="PANTHER" id="PTHR47926:SF492">
    <property type="entry name" value="DYW DOMAIN-CONTAINING PROTEIN"/>
    <property type="match status" value="1"/>
</dbReference>
<organism evidence="6 7">
    <name type="scientific">Ilex paraguariensis</name>
    <name type="common">yerba mate</name>
    <dbReference type="NCBI Taxonomy" id="185542"/>
    <lineage>
        <taxon>Eukaryota</taxon>
        <taxon>Viridiplantae</taxon>
        <taxon>Streptophyta</taxon>
        <taxon>Embryophyta</taxon>
        <taxon>Tracheophyta</taxon>
        <taxon>Spermatophyta</taxon>
        <taxon>Magnoliopsida</taxon>
        <taxon>eudicotyledons</taxon>
        <taxon>Gunneridae</taxon>
        <taxon>Pentapetalae</taxon>
        <taxon>asterids</taxon>
        <taxon>campanulids</taxon>
        <taxon>Aquifoliales</taxon>
        <taxon>Aquifoliaceae</taxon>
        <taxon>Ilex</taxon>
    </lineage>
</organism>
<dbReference type="InterPro" id="IPR011990">
    <property type="entry name" value="TPR-like_helical_dom_sf"/>
</dbReference>
<dbReference type="InterPro" id="IPR002885">
    <property type="entry name" value="PPR_rpt"/>
</dbReference>
<evidence type="ECO:0000256" key="4">
    <source>
        <dbReference type="SAM" id="MobiDB-lite"/>
    </source>
</evidence>
<dbReference type="Proteomes" id="UP001642360">
    <property type="component" value="Unassembled WGS sequence"/>
</dbReference>
<comment type="caution">
    <text evidence="6">The sequence shown here is derived from an EMBL/GenBank/DDBJ whole genome shotgun (WGS) entry which is preliminary data.</text>
</comment>
<evidence type="ECO:0000256" key="2">
    <source>
        <dbReference type="ARBA" id="ARBA00022737"/>
    </source>
</evidence>
<dbReference type="Gene3D" id="1.25.40.10">
    <property type="entry name" value="Tetratricopeptide repeat domain"/>
    <property type="match status" value="5"/>
</dbReference>
<dbReference type="SUPFAM" id="SSF48452">
    <property type="entry name" value="TPR-like"/>
    <property type="match status" value="1"/>
</dbReference>
<feature type="repeat" description="PPR" evidence="3">
    <location>
        <begin position="279"/>
        <end position="313"/>
    </location>
</feature>
<dbReference type="GO" id="GO:0003729">
    <property type="term" value="F:mRNA binding"/>
    <property type="evidence" value="ECO:0007669"/>
    <property type="project" value="UniProtKB-ARBA"/>
</dbReference>
<feature type="compositionally biased region" description="Low complexity" evidence="4">
    <location>
        <begin position="11"/>
        <end position="27"/>
    </location>
</feature>
<proteinExistence type="inferred from homology"/>
<dbReference type="InterPro" id="IPR046848">
    <property type="entry name" value="E_motif"/>
</dbReference>
<keyword evidence="7" id="KW-1185">Reference proteome</keyword>